<reference evidence="3" key="1">
    <citation type="submission" date="2018-06" db="EMBL/GenBank/DDBJ databases">
        <authorList>
            <person name="Zhirakovskaya E."/>
        </authorList>
    </citation>
    <scope>NUCLEOTIDE SEQUENCE</scope>
</reference>
<evidence type="ECO:0000313" key="3">
    <source>
        <dbReference type="EMBL" id="VAX17790.1"/>
    </source>
</evidence>
<name>A0A3B1C4J6_9ZZZZ</name>
<dbReference type="AlphaFoldDB" id="A0A3B1C4J6"/>
<feature type="region of interest" description="Disordered" evidence="1">
    <location>
        <begin position="117"/>
        <end position="204"/>
    </location>
</feature>
<feature type="compositionally biased region" description="Acidic residues" evidence="1">
    <location>
        <begin position="129"/>
        <end position="139"/>
    </location>
</feature>
<protein>
    <recommendedName>
        <fullName evidence="2">Zinc finger/thioredoxin putative domain-containing protein</fullName>
    </recommendedName>
</protein>
<proteinExistence type="predicted"/>
<dbReference type="InterPro" id="IPR011723">
    <property type="entry name" value="Znf/thioredoxin_put"/>
</dbReference>
<dbReference type="NCBIfam" id="TIGR02098">
    <property type="entry name" value="MJ0042_CXXC"/>
    <property type="match status" value="1"/>
</dbReference>
<feature type="region of interest" description="Disordered" evidence="1">
    <location>
        <begin position="40"/>
        <end position="69"/>
    </location>
</feature>
<accession>A0A3B1C4J6</accession>
<feature type="domain" description="Zinc finger/thioredoxin putative" evidence="2">
    <location>
        <begin position="1"/>
        <end position="35"/>
    </location>
</feature>
<evidence type="ECO:0000259" key="2">
    <source>
        <dbReference type="Pfam" id="PF13717"/>
    </source>
</evidence>
<organism evidence="3">
    <name type="scientific">hydrothermal vent metagenome</name>
    <dbReference type="NCBI Taxonomy" id="652676"/>
    <lineage>
        <taxon>unclassified sequences</taxon>
        <taxon>metagenomes</taxon>
        <taxon>ecological metagenomes</taxon>
    </lineage>
</organism>
<feature type="non-terminal residue" evidence="3">
    <location>
        <position position="204"/>
    </location>
</feature>
<feature type="compositionally biased region" description="Polar residues" evidence="1">
    <location>
        <begin position="45"/>
        <end position="57"/>
    </location>
</feature>
<gene>
    <name evidence="3" type="ORF">MNBD_NITROSPINAE01-1405</name>
</gene>
<sequence>MIIKCPKCQSRYKIDDKLIADEGANMKCANCEKEFFVRKKEKETASPQVPEQTTQIDETIPDVSGETSTVDELLEVEATRTENGENEPVEEITNVEEVDTTQDSALHALKDTEVGDALQEESAVVPEVPQDEPSSDDLDTIINQKMVKEPTPVEPPDPEPAETPAVESFDQNDIDALMAANAPKEEPAEAPVESFDQNDIDALM</sequence>
<evidence type="ECO:0000256" key="1">
    <source>
        <dbReference type="SAM" id="MobiDB-lite"/>
    </source>
</evidence>
<dbReference type="EMBL" id="UOGC01000060">
    <property type="protein sequence ID" value="VAX17790.1"/>
    <property type="molecule type" value="Genomic_DNA"/>
</dbReference>
<dbReference type="Pfam" id="PF13717">
    <property type="entry name" value="Zn_ribbon_4"/>
    <property type="match status" value="1"/>
</dbReference>